<gene>
    <name evidence="1" type="ORF">S01H1_09625</name>
</gene>
<evidence type="ECO:0000313" key="1">
    <source>
        <dbReference type="EMBL" id="GAF84758.1"/>
    </source>
</evidence>
<dbReference type="EMBL" id="BARS01004918">
    <property type="protein sequence ID" value="GAF84758.1"/>
    <property type="molecule type" value="Genomic_DNA"/>
</dbReference>
<feature type="non-terminal residue" evidence="1">
    <location>
        <position position="1"/>
    </location>
</feature>
<accession>X0SU88</accession>
<protein>
    <submittedName>
        <fullName evidence="1">Uncharacterized protein</fullName>
    </submittedName>
</protein>
<sequence length="185" mass="19826">KYLSPEISAVSADDEGITMENFAALPMMSDMPSAAGAATAMALPALYKVRRQAYRAASMANLHGLAMACMAYEIEHMRQPPGLAVLIDQGYISASALRSPHNDSPPPTVEDGQLIGESDYVYVKPASDDLAESGLILLYERPGHYRGEGTVVAFADGHVEFLSMDEFERALADTEAANAEVLADE</sequence>
<comment type="caution">
    <text evidence="1">The sequence shown here is derived from an EMBL/GenBank/DDBJ whole genome shotgun (WGS) entry which is preliminary data.</text>
</comment>
<reference evidence="1" key="1">
    <citation type="journal article" date="2014" name="Front. Microbiol.">
        <title>High frequency of phylogenetically diverse reductive dehalogenase-homologous genes in deep subseafloor sedimentary metagenomes.</title>
        <authorList>
            <person name="Kawai M."/>
            <person name="Futagami T."/>
            <person name="Toyoda A."/>
            <person name="Takaki Y."/>
            <person name="Nishi S."/>
            <person name="Hori S."/>
            <person name="Arai W."/>
            <person name="Tsubouchi T."/>
            <person name="Morono Y."/>
            <person name="Uchiyama I."/>
            <person name="Ito T."/>
            <person name="Fujiyama A."/>
            <person name="Inagaki F."/>
            <person name="Takami H."/>
        </authorList>
    </citation>
    <scope>NUCLEOTIDE SEQUENCE</scope>
    <source>
        <strain evidence="1">Expedition CK06-06</strain>
    </source>
</reference>
<dbReference type="AlphaFoldDB" id="X0SU88"/>
<organism evidence="1">
    <name type="scientific">marine sediment metagenome</name>
    <dbReference type="NCBI Taxonomy" id="412755"/>
    <lineage>
        <taxon>unclassified sequences</taxon>
        <taxon>metagenomes</taxon>
        <taxon>ecological metagenomes</taxon>
    </lineage>
</organism>
<name>X0SU88_9ZZZZ</name>
<proteinExistence type="predicted"/>